<name>A0A9W7ZV28_9FUNG</name>
<keyword evidence="2" id="KW-0175">Coiled coil</keyword>
<reference evidence="4" key="1">
    <citation type="submission" date="2022-07" db="EMBL/GenBank/DDBJ databases">
        <title>Phylogenomic reconstructions and comparative analyses of Kickxellomycotina fungi.</title>
        <authorList>
            <person name="Reynolds N.K."/>
            <person name="Stajich J.E."/>
            <person name="Barry K."/>
            <person name="Grigoriev I.V."/>
            <person name="Crous P."/>
            <person name="Smith M.E."/>
        </authorList>
    </citation>
    <scope>NUCLEOTIDE SEQUENCE</scope>
    <source>
        <strain evidence="4">RSA 861</strain>
    </source>
</reference>
<feature type="compositionally biased region" description="Basic and acidic residues" evidence="3">
    <location>
        <begin position="326"/>
        <end position="345"/>
    </location>
</feature>
<accession>A0A9W7ZV28</accession>
<gene>
    <name evidence="4" type="primary">LUC7</name>
    <name evidence="4" type="ORF">IWQ60_007851</name>
</gene>
<feature type="compositionally biased region" description="Basic and acidic residues" evidence="3">
    <location>
        <begin position="233"/>
        <end position="253"/>
    </location>
</feature>
<dbReference type="AlphaFoldDB" id="A0A9W7ZV28"/>
<dbReference type="Proteomes" id="UP001150569">
    <property type="component" value="Unassembled WGS sequence"/>
</dbReference>
<organism evidence="4 5">
    <name type="scientific">Tieghemiomyces parasiticus</name>
    <dbReference type="NCBI Taxonomy" id="78921"/>
    <lineage>
        <taxon>Eukaryota</taxon>
        <taxon>Fungi</taxon>
        <taxon>Fungi incertae sedis</taxon>
        <taxon>Zoopagomycota</taxon>
        <taxon>Kickxellomycotina</taxon>
        <taxon>Dimargaritomycetes</taxon>
        <taxon>Dimargaritales</taxon>
        <taxon>Dimargaritaceae</taxon>
        <taxon>Tieghemiomyces</taxon>
    </lineage>
</organism>
<feature type="compositionally biased region" description="Basic residues" evidence="3">
    <location>
        <begin position="292"/>
        <end position="311"/>
    </location>
</feature>
<dbReference type="Pfam" id="PF03194">
    <property type="entry name" value="LUC7"/>
    <property type="match status" value="1"/>
</dbReference>
<evidence type="ECO:0000256" key="1">
    <source>
        <dbReference type="ARBA" id="ARBA00005655"/>
    </source>
</evidence>
<evidence type="ECO:0000256" key="3">
    <source>
        <dbReference type="SAM" id="MobiDB-lite"/>
    </source>
</evidence>
<comment type="caution">
    <text evidence="4">The sequence shown here is derived from an EMBL/GenBank/DDBJ whole genome shotgun (WGS) entry which is preliminary data.</text>
</comment>
<proteinExistence type="inferred from homology"/>
<evidence type="ECO:0000313" key="5">
    <source>
        <dbReference type="Proteomes" id="UP001150569"/>
    </source>
</evidence>
<protein>
    <submittedName>
        <fullName evidence="4">Splicing factor</fullName>
    </submittedName>
</protein>
<dbReference type="OrthoDB" id="153872at2759"/>
<evidence type="ECO:0000313" key="4">
    <source>
        <dbReference type="EMBL" id="KAJ1917217.1"/>
    </source>
</evidence>
<evidence type="ECO:0000256" key="2">
    <source>
        <dbReference type="SAM" id="Coils"/>
    </source>
</evidence>
<dbReference type="EMBL" id="JANBPT010000551">
    <property type="protein sequence ID" value="KAJ1917217.1"/>
    <property type="molecule type" value="Genomic_DNA"/>
</dbReference>
<dbReference type="PANTHER" id="PTHR12375">
    <property type="entry name" value="RNA-BINDING PROTEIN LUC7-RELATED"/>
    <property type="match status" value="1"/>
</dbReference>
<dbReference type="GO" id="GO:0005685">
    <property type="term" value="C:U1 snRNP"/>
    <property type="evidence" value="ECO:0007669"/>
    <property type="project" value="InterPro"/>
</dbReference>
<feature type="region of interest" description="Disordered" evidence="3">
    <location>
        <begin position="225"/>
        <end position="379"/>
    </location>
</feature>
<feature type="compositionally biased region" description="Basic and acidic residues" evidence="3">
    <location>
        <begin position="270"/>
        <end position="284"/>
    </location>
</feature>
<sequence length="379" mass="43381">MADYARNLIAELMSSQPGVGKKNYRDSDVCKDFLVEFCPKGLFINTKSDQGPCDLVHNEALREEYKQSADVGRLGYEQSFLRGLERLLRTADVRVERARRRLEAEPGSMPFSDEVDERDEKIVMLEEKIKSLLESAEKAGEEGQVQEAQDMSRKAEAIKVDLNKLKSNKISNPIMAQERRMQVCTVCGGFLVTGDDAGRLDAHTDGKQHRGYELIRDTYSKLKKEFGYGSPLGDDRHERSDRSGRDRYDEGHNARSYRSSQQSHHHRSHRDGDGNDQSHSDRGSRYSSSYRSSHRHGNYNRSPSPHRRRHRYRDDEAGDHRRRRDRSPDRYHRDDEGRSARREASRSSSETASKPKPQSAAEPAGENEDPSLEPGECRD</sequence>
<comment type="similarity">
    <text evidence="1">Belongs to the Luc7 family.</text>
</comment>
<keyword evidence="5" id="KW-1185">Reference proteome</keyword>
<dbReference type="GO" id="GO:0003729">
    <property type="term" value="F:mRNA binding"/>
    <property type="evidence" value="ECO:0007669"/>
    <property type="project" value="InterPro"/>
</dbReference>
<dbReference type="GO" id="GO:0006376">
    <property type="term" value="P:mRNA splice site recognition"/>
    <property type="evidence" value="ECO:0007669"/>
    <property type="project" value="InterPro"/>
</dbReference>
<feature type="coiled-coil region" evidence="2">
    <location>
        <begin position="81"/>
        <end position="168"/>
    </location>
</feature>
<dbReference type="InterPro" id="IPR004882">
    <property type="entry name" value="Luc7-rel"/>
</dbReference>